<dbReference type="InterPro" id="IPR011042">
    <property type="entry name" value="6-blade_b-propeller_TolB-like"/>
</dbReference>
<keyword evidence="1" id="KW-0732">Signal</keyword>
<dbReference type="Pfam" id="PF00326">
    <property type="entry name" value="Peptidase_S9"/>
    <property type="match status" value="1"/>
</dbReference>
<dbReference type="Proteomes" id="UP000280668">
    <property type="component" value="Unassembled WGS sequence"/>
</dbReference>
<sequence>MGGVNNENVTQHSAADAPPTPFHDLDAYTALPRLGGLSLSPDGTRLIAGVATLDKEPAEATRYRTALWEIDPVGERAPRRLTRGAKGESQPVFTPEGDLLFVAARDEDEPAALWAVPATGGEARCVASHPGGVSAVHVAAQSGTVVIQAQALHGAADLEEDKQVRKERKDKKVSAILHEDYGVRFWDHDLGPGSARLYAATLDAAVVAGPDDAAEHEGSAELRDLTPDARRQNLSCAVSADGSFLVSTWRVHEGRASTRTDLVRIDAATGERRVLLRADETYDFGAPTISPDGATLVYTRSRRSTPELAPQPELWSMDLDSGSTRRLAGDLDLWLSAGSPQAWLPDSSRLLATADANGRGAIIEINPADGTARRLSLSDPDATYTDVIAAPDGVSAYALRTSYASPSEPVRIDLASGEVSALRSPAPRPALPGSLTEVETTTADGTRVRAWLCLPQGASADEPAPLLLWIHGGPLNSWNAWSWRWCPWIMVARGYAVLLPDPALSTGYGQDFIQRGWGSWGAAPYTDLMAITDATEARSDIDDSRTAAMGGSFGGYMANWVAGHTDRFDAIVTHASLWALDQFGPTTDAAAYWSREISPEMVAEHSPHLSVEEIRTPVLVVHGDKDYRVPIGEGLRLWYELLSASGLPQDEDGSTVHRFLYFPDENHWVLTPQHSKIWYDVILDFLSRHVLQEDSGELPRLLG</sequence>
<dbReference type="GO" id="GO:0004252">
    <property type="term" value="F:serine-type endopeptidase activity"/>
    <property type="evidence" value="ECO:0007669"/>
    <property type="project" value="TreeGrafter"/>
</dbReference>
<feature type="compositionally biased region" description="Polar residues" evidence="4">
    <location>
        <begin position="1"/>
        <end position="13"/>
    </location>
</feature>
<organism evidence="6 7">
    <name type="scientific">Bogoriella caseilytica</name>
    <dbReference type="NCBI Taxonomy" id="56055"/>
    <lineage>
        <taxon>Bacteria</taxon>
        <taxon>Bacillati</taxon>
        <taxon>Actinomycetota</taxon>
        <taxon>Actinomycetes</taxon>
        <taxon>Micrococcales</taxon>
        <taxon>Bogoriellaceae</taxon>
        <taxon>Bogoriella</taxon>
    </lineage>
</organism>
<reference evidence="6 7" key="1">
    <citation type="submission" date="2018-11" db="EMBL/GenBank/DDBJ databases">
        <title>Sequencing the genomes of 1000 actinobacteria strains.</title>
        <authorList>
            <person name="Klenk H.-P."/>
        </authorList>
    </citation>
    <scope>NUCLEOTIDE SEQUENCE [LARGE SCALE GENOMIC DNA]</scope>
    <source>
        <strain evidence="6 7">DSM 11294</strain>
    </source>
</reference>
<dbReference type="InterPro" id="IPR011659">
    <property type="entry name" value="WD40"/>
</dbReference>
<dbReference type="PANTHER" id="PTHR42776:SF13">
    <property type="entry name" value="DIPEPTIDYL-PEPTIDASE 5"/>
    <property type="match status" value="1"/>
</dbReference>
<dbReference type="SUPFAM" id="SSF82171">
    <property type="entry name" value="DPP6 N-terminal domain-like"/>
    <property type="match status" value="1"/>
</dbReference>
<keyword evidence="2" id="KW-0378">Hydrolase</keyword>
<evidence type="ECO:0000256" key="2">
    <source>
        <dbReference type="ARBA" id="ARBA00022801"/>
    </source>
</evidence>
<comment type="caution">
    <text evidence="6">The sequence shown here is derived from an EMBL/GenBank/DDBJ whole genome shotgun (WGS) entry which is preliminary data.</text>
</comment>
<dbReference type="Gene3D" id="3.40.50.1820">
    <property type="entry name" value="alpha/beta hydrolase"/>
    <property type="match status" value="1"/>
</dbReference>
<evidence type="ECO:0000313" key="6">
    <source>
        <dbReference type="EMBL" id="ROR72705.1"/>
    </source>
</evidence>
<evidence type="ECO:0000259" key="5">
    <source>
        <dbReference type="Pfam" id="PF00326"/>
    </source>
</evidence>
<dbReference type="EMBL" id="RKHK01000001">
    <property type="protein sequence ID" value="ROR72705.1"/>
    <property type="molecule type" value="Genomic_DNA"/>
</dbReference>
<keyword evidence="7" id="KW-1185">Reference proteome</keyword>
<dbReference type="GO" id="GO:0006508">
    <property type="term" value="P:proteolysis"/>
    <property type="evidence" value="ECO:0007669"/>
    <property type="project" value="InterPro"/>
</dbReference>
<dbReference type="AlphaFoldDB" id="A0A3N2BBU1"/>
<dbReference type="SUPFAM" id="SSF53474">
    <property type="entry name" value="alpha/beta-Hydrolases"/>
    <property type="match status" value="1"/>
</dbReference>
<dbReference type="RefSeq" id="WP_123303232.1">
    <property type="nucleotide sequence ID" value="NZ_RKHK01000001.1"/>
</dbReference>
<dbReference type="Pfam" id="PF07676">
    <property type="entry name" value="PD40"/>
    <property type="match status" value="1"/>
</dbReference>
<dbReference type="GO" id="GO:0004177">
    <property type="term" value="F:aminopeptidase activity"/>
    <property type="evidence" value="ECO:0007669"/>
    <property type="project" value="UniProtKB-KW"/>
</dbReference>
<evidence type="ECO:0000313" key="7">
    <source>
        <dbReference type="Proteomes" id="UP000280668"/>
    </source>
</evidence>
<keyword evidence="6" id="KW-0645">Protease</keyword>
<dbReference type="OrthoDB" id="262125at2"/>
<name>A0A3N2BBU1_9MICO</name>
<dbReference type="Gene3D" id="2.120.10.30">
    <property type="entry name" value="TolB, C-terminal domain"/>
    <property type="match status" value="2"/>
</dbReference>
<dbReference type="InterPro" id="IPR001375">
    <property type="entry name" value="Peptidase_S9_cat"/>
</dbReference>
<proteinExistence type="predicted"/>
<accession>A0A3N2BBU1</accession>
<protein>
    <submittedName>
        <fullName evidence="6">Dipeptidyl aminopeptidase/acylaminoacyl peptidase</fullName>
    </submittedName>
</protein>
<feature type="region of interest" description="Disordered" evidence="4">
    <location>
        <begin position="1"/>
        <end position="21"/>
    </location>
</feature>
<keyword evidence="3" id="KW-0720">Serine protease</keyword>
<evidence type="ECO:0000256" key="4">
    <source>
        <dbReference type="SAM" id="MobiDB-lite"/>
    </source>
</evidence>
<dbReference type="PANTHER" id="PTHR42776">
    <property type="entry name" value="SERINE PEPTIDASE S9 FAMILY MEMBER"/>
    <property type="match status" value="1"/>
</dbReference>
<gene>
    <name evidence="6" type="ORF">EDD31_1064</name>
</gene>
<feature type="domain" description="Peptidase S9 prolyl oligopeptidase catalytic" evidence="5">
    <location>
        <begin position="481"/>
        <end position="690"/>
    </location>
</feature>
<dbReference type="InterPro" id="IPR029058">
    <property type="entry name" value="AB_hydrolase_fold"/>
</dbReference>
<keyword evidence="6" id="KW-0031">Aminopeptidase</keyword>
<evidence type="ECO:0000256" key="1">
    <source>
        <dbReference type="ARBA" id="ARBA00022729"/>
    </source>
</evidence>
<evidence type="ECO:0000256" key="3">
    <source>
        <dbReference type="ARBA" id="ARBA00022825"/>
    </source>
</evidence>